<dbReference type="PANTHER" id="PTHR11660:SF57">
    <property type="entry name" value="SOLUTE CARRIER FAMILY 40 MEMBER"/>
    <property type="match status" value="1"/>
</dbReference>
<proteinExistence type="inferred from homology"/>
<evidence type="ECO:0000256" key="1">
    <source>
        <dbReference type="ARBA" id="ARBA00004141"/>
    </source>
</evidence>
<comment type="caution">
    <text evidence="6">Lacks conserved residue(s) required for the propagation of feature annotation.</text>
</comment>
<evidence type="ECO:0000313" key="7">
    <source>
        <dbReference type="EMBL" id="KAL2037969.1"/>
    </source>
</evidence>
<dbReference type="InterPro" id="IPR009716">
    <property type="entry name" value="Ferroportin-1"/>
</dbReference>
<name>A0ABR3ZZK7_9LECA</name>
<evidence type="ECO:0000313" key="8">
    <source>
        <dbReference type="Proteomes" id="UP001590950"/>
    </source>
</evidence>
<feature type="transmembrane region" description="Helical" evidence="6">
    <location>
        <begin position="74"/>
        <end position="94"/>
    </location>
</feature>
<feature type="transmembrane region" description="Helical" evidence="6">
    <location>
        <begin position="545"/>
        <end position="564"/>
    </location>
</feature>
<feature type="transmembrane region" description="Helical" evidence="6">
    <location>
        <begin position="106"/>
        <end position="129"/>
    </location>
</feature>
<evidence type="ECO:0000256" key="5">
    <source>
        <dbReference type="ARBA" id="ARBA00023136"/>
    </source>
</evidence>
<dbReference type="EMBL" id="JBEFKJ010000035">
    <property type="protein sequence ID" value="KAL2037969.1"/>
    <property type="molecule type" value="Genomic_DNA"/>
</dbReference>
<evidence type="ECO:0000256" key="6">
    <source>
        <dbReference type="RuleBase" id="RU365065"/>
    </source>
</evidence>
<keyword evidence="3 6" id="KW-0812">Transmembrane</keyword>
<accession>A0ABR3ZZK7</accession>
<comment type="similarity">
    <text evidence="6">Belongs to the ferroportin (FP) (TC 2.A.100) family. SLC40A subfamily.</text>
</comment>
<reference evidence="7 8" key="1">
    <citation type="submission" date="2024-09" db="EMBL/GenBank/DDBJ databases">
        <title>Rethinking Asexuality: The Enigmatic Case of Functional Sexual Genes in Lepraria (Stereocaulaceae).</title>
        <authorList>
            <person name="Doellman M."/>
            <person name="Sun Y."/>
            <person name="Barcenas-Pena A."/>
            <person name="Lumbsch H.T."/>
            <person name="Grewe F."/>
        </authorList>
    </citation>
    <scope>NUCLEOTIDE SEQUENCE [LARGE SCALE GENOMIC DNA]</scope>
    <source>
        <strain evidence="7 8">Mercado 3170</strain>
    </source>
</reference>
<evidence type="ECO:0000256" key="3">
    <source>
        <dbReference type="ARBA" id="ARBA00022692"/>
    </source>
</evidence>
<keyword evidence="4 6" id="KW-1133">Transmembrane helix</keyword>
<comment type="subcellular location">
    <subcellularLocation>
        <location evidence="1 6">Membrane</location>
        <topology evidence="1 6">Multi-pass membrane protein</topology>
    </subcellularLocation>
</comment>
<organism evidence="7 8">
    <name type="scientific">Stereocaulon virgatum</name>
    <dbReference type="NCBI Taxonomy" id="373712"/>
    <lineage>
        <taxon>Eukaryota</taxon>
        <taxon>Fungi</taxon>
        <taxon>Dikarya</taxon>
        <taxon>Ascomycota</taxon>
        <taxon>Pezizomycotina</taxon>
        <taxon>Lecanoromycetes</taxon>
        <taxon>OSLEUM clade</taxon>
        <taxon>Lecanoromycetidae</taxon>
        <taxon>Lecanorales</taxon>
        <taxon>Lecanorineae</taxon>
        <taxon>Stereocaulaceae</taxon>
        <taxon>Stereocaulon</taxon>
    </lineage>
</organism>
<feature type="transmembrane region" description="Helical" evidence="6">
    <location>
        <begin position="431"/>
        <end position="453"/>
    </location>
</feature>
<dbReference type="Pfam" id="PF06963">
    <property type="entry name" value="FPN1"/>
    <property type="match status" value="2"/>
</dbReference>
<sequence length="582" mass="64043">MLDNAQSVDFAGLLVNEIDSSVDDEGHDTPFEKFTGRQAYRLYVSHSLSMWNSRMYEFSVILFIQAAFPENLRASSINGIAETICVLFFSGALGRWVDRNPSRLQALLLTITINRITVLVSCITWFFILSISNSAQKYVLFAIALFLGMVEKLSRGTNILCMERDWVPTLANPCVDASSPMHHDLTHLNTIMRRIDMLCKLIAPLAVSTFVSTVGSQRIAAAVVALTSTSSWALERGCAHRVWKQNGRLRVRKDAAQDTGNGNNANNSMQLSLHGYRELFSAHLARDVVLKTISEVVGSSRAYVSSLQDYFRSAVWIPSVCAAIPHASVLTFSGTMITYLLNAGLSLKAVTGARASGAIFEIGSTFMFPWAVGILSPETDQTIGGYGTKGYNRLDAGTAFPGAEDHSPTDVDQDLDFKQGAPDIENGVVRVGCWSICFLCLSLIPTLLSLFYLNSTLPNPTPTPTTPTSPMKTHPVAVLLLILFISISLLFRWTYDLCATQLTQTLVPAAQRSSFGGTEMSVVSMISLVHWVAAAVWSMQSDFKWLAMGSFVMIGIAGGAYFGWQRWWQGGGKLRSYHEMWR</sequence>
<dbReference type="Proteomes" id="UP001590950">
    <property type="component" value="Unassembled WGS sequence"/>
</dbReference>
<comment type="function">
    <text evidence="6">May be involved in iron transport and iron homeostasis.</text>
</comment>
<comment type="caution">
    <text evidence="7">The sequence shown here is derived from an EMBL/GenBank/DDBJ whole genome shotgun (WGS) entry which is preliminary data.</text>
</comment>
<feature type="transmembrane region" description="Helical" evidence="6">
    <location>
        <begin position="473"/>
        <end position="491"/>
    </location>
</feature>
<evidence type="ECO:0000256" key="2">
    <source>
        <dbReference type="ARBA" id="ARBA00022448"/>
    </source>
</evidence>
<dbReference type="PANTHER" id="PTHR11660">
    <property type="entry name" value="SOLUTE CARRIER FAMILY 40 MEMBER"/>
    <property type="match status" value="1"/>
</dbReference>
<feature type="transmembrane region" description="Helical" evidence="6">
    <location>
        <begin position="520"/>
        <end position="539"/>
    </location>
</feature>
<keyword evidence="8" id="KW-1185">Reference proteome</keyword>
<keyword evidence="2 6" id="KW-0813">Transport</keyword>
<gene>
    <name evidence="7" type="ORF">N7G274_009188</name>
</gene>
<protein>
    <recommendedName>
        <fullName evidence="6">Solute carrier family 40 member</fullName>
    </recommendedName>
</protein>
<evidence type="ECO:0000256" key="4">
    <source>
        <dbReference type="ARBA" id="ARBA00022989"/>
    </source>
</evidence>
<keyword evidence="5 6" id="KW-0472">Membrane</keyword>
<keyword evidence="6" id="KW-0406">Ion transport</keyword>